<accession>A0ABV8ELJ7</accession>
<dbReference type="RefSeq" id="WP_241291755.1">
    <property type="nucleotide sequence ID" value="NZ_JAKZGR010000002.1"/>
</dbReference>
<sequence>MPFRHIPIKIVFFFQLKIFSVEKKKGRWMAFFKNTFLKEKTEKKKAPGSGGYGQKAREWGGLRCGWSAGG</sequence>
<evidence type="ECO:0000313" key="1">
    <source>
        <dbReference type="EMBL" id="MFC3977172.1"/>
    </source>
</evidence>
<reference evidence="2" key="1">
    <citation type="journal article" date="2019" name="Int. J. Syst. Evol. Microbiol.">
        <title>The Global Catalogue of Microorganisms (GCM) 10K type strain sequencing project: providing services to taxonomists for standard genome sequencing and annotation.</title>
        <authorList>
            <consortium name="The Broad Institute Genomics Platform"/>
            <consortium name="The Broad Institute Genome Sequencing Center for Infectious Disease"/>
            <person name="Wu L."/>
            <person name="Ma J."/>
        </authorList>
    </citation>
    <scope>NUCLEOTIDE SEQUENCE [LARGE SCALE GENOMIC DNA]</scope>
    <source>
        <strain evidence="2">CECT 8551</strain>
    </source>
</reference>
<dbReference type="Proteomes" id="UP001595766">
    <property type="component" value="Unassembled WGS sequence"/>
</dbReference>
<name>A0ABV8ELJ7_9BACT</name>
<gene>
    <name evidence="1" type="ORF">ACFOUP_12360</name>
</gene>
<dbReference type="EMBL" id="JBHSAV010000053">
    <property type="protein sequence ID" value="MFC3977172.1"/>
    <property type="molecule type" value="Genomic_DNA"/>
</dbReference>
<keyword evidence="2" id="KW-1185">Reference proteome</keyword>
<organism evidence="1 2">
    <name type="scientific">Belliella kenyensis</name>
    <dbReference type="NCBI Taxonomy" id="1472724"/>
    <lineage>
        <taxon>Bacteria</taxon>
        <taxon>Pseudomonadati</taxon>
        <taxon>Bacteroidota</taxon>
        <taxon>Cytophagia</taxon>
        <taxon>Cytophagales</taxon>
        <taxon>Cyclobacteriaceae</taxon>
        <taxon>Belliella</taxon>
    </lineage>
</organism>
<proteinExistence type="predicted"/>
<comment type="caution">
    <text evidence="1">The sequence shown here is derived from an EMBL/GenBank/DDBJ whole genome shotgun (WGS) entry which is preliminary data.</text>
</comment>
<protein>
    <submittedName>
        <fullName evidence="1">Uncharacterized protein</fullName>
    </submittedName>
</protein>
<evidence type="ECO:0000313" key="2">
    <source>
        <dbReference type="Proteomes" id="UP001595766"/>
    </source>
</evidence>